<dbReference type="PANTHER" id="PTHR43582:SF5">
    <property type="entry name" value="ABC TRANSPORTER"/>
    <property type="match status" value="1"/>
</dbReference>
<dbReference type="PROSITE" id="PS50893">
    <property type="entry name" value="ABC_TRANSPORTER_2"/>
    <property type="match status" value="1"/>
</dbReference>
<dbReference type="SUPFAM" id="SSF52540">
    <property type="entry name" value="P-loop containing nucleoside triphosphate hydrolases"/>
    <property type="match status" value="1"/>
</dbReference>
<dbReference type="PANTHER" id="PTHR43582">
    <property type="entry name" value="LINEARMYCIN RESISTANCE ATP-BINDING PROTEIN LNRL"/>
    <property type="match status" value="1"/>
</dbReference>
<evidence type="ECO:0000259" key="4">
    <source>
        <dbReference type="PROSITE" id="PS50893"/>
    </source>
</evidence>
<dbReference type="EMBL" id="JBHTBJ010000015">
    <property type="protein sequence ID" value="MFC7276586.1"/>
    <property type="molecule type" value="Genomic_DNA"/>
</dbReference>
<keyword evidence="2" id="KW-0547">Nucleotide-binding</keyword>
<dbReference type="InterPro" id="IPR003439">
    <property type="entry name" value="ABC_transporter-like_ATP-bd"/>
</dbReference>
<dbReference type="Gene3D" id="3.40.50.300">
    <property type="entry name" value="P-loop containing nucleotide triphosphate hydrolases"/>
    <property type="match status" value="1"/>
</dbReference>
<accession>A0ABW2HV85</accession>
<dbReference type="InterPro" id="IPR027417">
    <property type="entry name" value="P-loop_NTPase"/>
</dbReference>
<evidence type="ECO:0000313" key="6">
    <source>
        <dbReference type="Proteomes" id="UP001596548"/>
    </source>
</evidence>
<proteinExistence type="predicted"/>
<keyword evidence="6" id="KW-1185">Reference proteome</keyword>
<evidence type="ECO:0000256" key="3">
    <source>
        <dbReference type="ARBA" id="ARBA00022840"/>
    </source>
</evidence>
<evidence type="ECO:0000313" key="5">
    <source>
        <dbReference type="EMBL" id="MFC7276586.1"/>
    </source>
</evidence>
<dbReference type="GO" id="GO:0005524">
    <property type="term" value="F:ATP binding"/>
    <property type="evidence" value="ECO:0007669"/>
    <property type="project" value="UniProtKB-KW"/>
</dbReference>
<keyword evidence="1" id="KW-0813">Transport</keyword>
<dbReference type="Pfam" id="PF00005">
    <property type="entry name" value="ABC_tran"/>
    <property type="match status" value="1"/>
</dbReference>
<protein>
    <submittedName>
        <fullName evidence="5">ATP-binding cassette domain-containing protein</fullName>
    </submittedName>
</protein>
<evidence type="ECO:0000256" key="1">
    <source>
        <dbReference type="ARBA" id="ARBA00022448"/>
    </source>
</evidence>
<name>A0ABW2HV85_9ACTN</name>
<dbReference type="Proteomes" id="UP001596548">
    <property type="component" value="Unassembled WGS sequence"/>
</dbReference>
<reference evidence="6" key="1">
    <citation type="journal article" date="2019" name="Int. J. Syst. Evol. Microbiol.">
        <title>The Global Catalogue of Microorganisms (GCM) 10K type strain sequencing project: providing services to taxonomists for standard genome sequencing and annotation.</title>
        <authorList>
            <consortium name="The Broad Institute Genomics Platform"/>
            <consortium name="The Broad Institute Genome Sequencing Center for Infectious Disease"/>
            <person name="Wu L."/>
            <person name="Ma J."/>
        </authorList>
    </citation>
    <scope>NUCLEOTIDE SEQUENCE [LARGE SCALE GENOMIC DNA]</scope>
    <source>
        <strain evidence="6">XZYJT-10</strain>
    </source>
</reference>
<dbReference type="RefSeq" id="WP_378971093.1">
    <property type="nucleotide sequence ID" value="NZ_JBHTBJ010000015.1"/>
</dbReference>
<comment type="caution">
    <text evidence="5">The sequence shown here is derived from an EMBL/GenBank/DDBJ whole genome shotgun (WGS) entry which is preliminary data.</text>
</comment>
<keyword evidence="3 5" id="KW-0067">ATP-binding</keyword>
<dbReference type="InterPro" id="IPR025302">
    <property type="entry name" value="DrrA1/2-like_C"/>
</dbReference>
<feature type="domain" description="ABC transporter" evidence="4">
    <location>
        <begin position="8"/>
        <end position="243"/>
    </location>
</feature>
<gene>
    <name evidence="5" type="ORF">ACFQS1_21555</name>
</gene>
<organism evidence="5 6">
    <name type="scientific">Paractinoplanes rhizophilus</name>
    <dbReference type="NCBI Taxonomy" id="1416877"/>
    <lineage>
        <taxon>Bacteria</taxon>
        <taxon>Bacillati</taxon>
        <taxon>Actinomycetota</taxon>
        <taxon>Actinomycetes</taxon>
        <taxon>Micromonosporales</taxon>
        <taxon>Micromonosporaceae</taxon>
        <taxon>Paractinoplanes</taxon>
    </lineage>
</organism>
<sequence length="339" mass="35271">MPAPAPAIEAVELAKTYGKAARAVHALTGLSFTVEPGTVFGLLGPNGAGKSTTVRILTTLSRPDTGEARVHGIDVVRQSAKVRQLIGYVSQKPGFDPVATGLENLVLQGRIHGASARDARSRAAVLLDRFGLTEPGRRLAGTWSGGMQRKLDVAMSLMHRPRVLFLDEPTTGLDPEARRELWAEIARLARADGLTVLLTTHYLEEADHLAARLAIVDAGRVVAAGTPDELKTALGGDTIRAGLVRQSDADRARGVLGSIPGVGAVVTEGGALQARVSDGAAVLPGVLATLEAAGIELASVGVARPSLDDVYLHHAGRSFGEADRIGAGRAGADREAVLL</sequence>
<dbReference type="Pfam" id="PF13732">
    <property type="entry name" value="DrrA1-3_C"/>
    <property type="match status" value="1"/>
</dbReference>
<dbReference type="InterPro" id="IPR003593">
    <property type="entry name" value="AAA+_ATPase"/>
</dbReference>
<dbReference type="SMART" id="SM00382">
    <property type="entry name" value="AAA"/>
    <property type="match status" value="1"/>
</dbReference>
<evidence type="ECO:0000256" key="2">
    <source>
        <dbReference type="ARBA" id="ARBA00022741"/>
    </source>
</evidence>